<dbReference type="Proteomes" id="UP001317259">
    <property type="component" value="Unassembled WGS sequence"/>
</dbReference>
<dbReference type="Gene3D" id="3.40.50.1820">
    <property type="entry name" value="alpha/beta hydrolase"/>
    <property type="match status" value="1"/>
</dbReference>
<dbReference type="EMBL" id="JAKRKC020000001">
    <property type="protein sequence ID" value="MCK2216675.1"/>
    <property type="molecule type" value="Genomic_DNA"/>
</dbReference>
<feature type="domain" description="AB hydrolase-1" evidence="1">
    <location>
        <begin position="25"/>
        <end position="143"/>
    </location>
</feature>
<evidence type="ECO:0000313" key="2">
    <source>
        <dbReference type="EMBL" id="MCK2216675.1"/>
    </source>
</evidence>
<evidence type="ECO:0000313" key="3">
    <source>
        <dbReference type="Proteomes" id="UP001317259"/>
    </source>
</evidence>
<comment type="caution">
    <text evidence="2">The sequence shown here is derived from an EMBL/GenBank/DDBJ whole genome shotgun (WGS) entry which is preliminary data.</text>
</comment>
<dbReference type="InterPro" id="IPR000073">
    <property type="entry name" value="AB_hydrolase_1"/>
</dbReference>
<accession>A0ABT0FXK2</accession>
<dbReference type="SUPFAM" id="SSF53474">
    <property type="entry name" value="alpha/beta-Hydrolases"/>
    <property type="match status" value="1"/>
</dbReference>
<dbReference type="RefSeq" id="WP_242371436.1">
    <property type="nucleotide sequence ID" value="NZ_JAKRKC020000001.1"/>
</dbReference>
<dbReference type="GO" id="GO:0016787">
    <property type="term" value="F:hydrolase activity"/>
    <property type="evidence" value="ECO:0007669"/>
    <property type="project" value="UniProtKB-KW"/>
</dbReference>
<proteinExistence type="predicted"/>
<dbReference type="InterPro" id="IPR029058">
    <property type="entry name" value="AB_hydrolase_fold"/>
</dbReference>
<dbReference type="PANTHER" id="PTHR43433:SF5">
    <property type="entry name" value="AB HYDROLASE-1 DOMAIN-CONTAINING PROTEIN"/>
    <property type="match status" value="1"/>
</dbReference>
<name>A0ABT0FXK2_9ACTN</name>
<keyword evidence="2" id="KW-0378">Hydrolase</keyword>
<keyword evidence="3" id="KW-1185">Reference proteome</keyword>
<dbReference type="PANTHER" id="PTHR43433">
    <property type="entry name" value="HYDROLASE, ALPHA/BETA FOLD FAMILY PROTEIN"/>
    <property type="match status" value="1"/>
</dbReference>
<sequence>MDTGTLPVPGAELYYEVRGTGPVLLTILGGGTDAAMAGPLAAALAARYTVVTYDRRGFTRSPLTGPPAAQRLADHADDALRLIDACDLGPANVFATHSGALIGLDLLARHPGRVRRLVAHEPPAFELLPDAARWRRLAEEAAERCRREGVAAAARVLGEQTGVSPPPEPDPGLPEWVRAMLTRMAVNMETSLLYEQVPFVRHVPDLAALRAAPPVLACGADTSGLMRACTLALAGLLDVPVVELPGDHAGYLRDPAGFGAALRGLLEA</sequence>
<dbReference type="InterPro" id="IPR050471">
    <property type="entry name" value="AB_hydrolase"/>
</dbReference>
<gene>
    <name evidence="2" type="ORF">MF672_023165</name>
</gene>
<protein>
    <submittedName>
        <fullName evidence="2">Alpha/beta hydrolase</fullName>
    </submittedName>
</protein>
<evidence type="ECO:0000259" key="1">
    <source>
        <dbReference type="Pfam" id="PF00561"/>
    </source>
</evidence>
<dbReference type="Pfam" id="PF00561">
    <property type="entry name" value="Abhydrolase_1"/>
    <property type="match status" value="1"/>
</dbReference>
<reference evidence="2 3" key="1">
    <citation type="submission" date="2022-04" db="EMBL/GenBank/DDBJ databases">
        <title>Genome draft of Actinomadura sp. ATCC 31491.</title>
        <authorList>
            <person name="Shi X."/>
            <person name="Du Y."/>
        </authorList>
    </citation>
    <scope>NUCLEOTIDE SEQUENCE [LARGE SCALE GENOMIC DNA]</scope>
    <source>
        <strain evidence="2 3">ATCC 31491</strain>
    </source>
</reference>
<organism evidence="2 3">
    <name type="scientific">Actinomadura luzonensis</name>
    <dbReference type="NCBI Taxonomy" id="2805427"/>
    <lineage>
        <taxon>Bacteria</taxon>
        <taxon>Bacillati</taxon>
        <taxon>Actinomycetota</taxon>
        <taxon>Actinomycetes</taxon>
        <taxon>Streptosporangiales</taxon>
        <taxon>Thermomonosporaceae</taxon>
        <taxon>Actinomadura</taxon>
    </lineage>
</organism>